<evidence type="ECO:0000313" key="2">
    <source>
        <dbReference type="EMBL" id="QAT65176.1"/>
    </source>
</evidence>
<dbReference type="InterPro" id="IPR016772">
    <property type="entry name" value="UCP020408"/>
</dbReference>
<organism evidence="2 3">
    <name type="scientific">Bacillus glycinifermentans</name>
    <dbReference type="NCBI Taxonomy" id="1664069"/>
    <lineage>
        <taxon>Bacteria</taxon>
        <taxon>Bacillati</taxon>
        <taxon>Bacillota</taxon>
        <taxon>Bacilli</taxon>
        <taxon>Bacillales</taxon>
        <taxon>Bacillaceae</taxon>
        <taxon>Bacillus</taxon>
    </lineage>
</organism>
<evidence type="ECO:0000313" key="3">
    <source>
        <dbReference type="Proteomes" id="UP000288675"/>
    </source>
</evidence>
<sequence>MDKRLIVLEIKSRIFNLVNQLDENNYGDLTQKIQSYLDFLKAMDNLPDLMSDDIRAEGGKDSFKNNNIDEKKIEENKIEEYKGDSDTHVYRLRRLPVNGNLESIHDPAEILRMPEGQIRRLAVSTGDLIKAIPKGDGSRYDFYLYKKVNMNDEEPLRREIKYCVIDEEEGDLYINRIATGGALIVNGIERKFVLNQYIIEKFSLEKGSIVDVAYNKGEDNLFVSWRHDSAPRAQKNVFGASAIKKSVSGVNIDKEKDTVFANPAYVGKCVTVIGAVETHDNIKKLFNQHQIKYQGFEGTENEDRIEAAVRKSDLVIVVTPFTAHKGSWAARNYTKNYDVPFKQTTSYGVKTIENILHDTFINS</sequence>
<comment type="similarity">
    <text evidence="1">Belongs to the UPF0751 family.</text>
</comment>
<evidence type="ECO:0000256" key="1">
    <source>
        <dbReference type="ARBA" id="ARBA00007189"/>
    </source>
</evidence>
<dbReference type="Proteomes" id="UP000288675">
    <property type="component" value="Chromosome"/>
</dbReference>
<dbReference type="Pfam" id="PF10087">
    <property type="entry name" value="DUF2325"/>
    <property type="match status" value="1"/>
</dbReference>
<name>A0AAJ3YY07_9BACI</name>
<dbReference type="KEGG" id="bgy:BGLY_1899"/>
<proteinExistence type="inferred from homology"/>
<dbReference type="EMBL" id="CP035232">
    <property type="protein sequence ID" value="QAT65176.1"/>
    <property type="molecule type" value="Genomic_DNA"/>
</dbReference>
<accession>A0AAJ3YY07</accession>
<reference evidence="2 3" key="1">
    <citation type="submission" date="2019-01" db="EMBL/GenBank/DDBJ databases">
        <title>Genome sequence of Bacillus glycinifermentans SRCM103574.</title>
        <authorList>
            <person name="Kong H.-J."/>
            <person name="Jeong S.-Y."/>
            <person name="Jeong D.-Y."/>
        </authorList>
    </citation>
    <scope>NUCLEOTIDE SEQUENCE [LARGE SCALE GENOMIC DNA]</scope>
    <source>
        <strain evidence="2 3">SRCM103574</strain>
    </source>
</reference>
<dbReference type="GeneID" id="82852971"/>
<gene>
    <name evidence="2" type="ORF">EQZ20_09760</name>
</gene>
<dbReference type="RefSeq" id="WP_065894404.1">
    <property type="nucleotide sequence ID" value="NZ_CP035232.1"/>
</dbReference>
<protein>
    <submittedName>
        <fullName evidence="2">DUF2325 domain-containing protein</fullName>
    </submittedName>
</protein>
<dbReference type="AlphaFoldDB" id="A0AAJ3YY07"/>